<keyword evidence="2" id="KW-0808">Transferase</keyword>
<evidence type="ECO:0000259" key="1">
    <source>
        <dbReference type="Pfam" id="PF10090"/>
    </source>
</evidence>
<evidence type="ECO:0000313" key="3">
    <source>
        <dbReference type="Proteomes" id="UP000581135"/>
    </source>
</evidence>
<dbReference type="Proteomes" id="UP000581135">
    <property type="component" value="Unassembled WGS sequence"/>
</dbReference>
<keyword evidence="3" id="KW-1185">Reference proteome</keyword>
<dbReference type="AlphaFoldDB" id="A0A839SPD3"/>
<dbReference type="Gene3D" id="1.10.287.130">
    <property type="match status" value="1"/>
</dbReference>
<sequence>MIASLRVAELLCARLCHELVNPIGACNNGLEMLGGASPDLMEEAAQLAIDSADSAARILQFFRLAYGTAVERAGPGGTDLKSHVENYFKGHRISLNWSDETYNDPMSSNSTKLLLNLLVVAEESLPRGGSLTVEVLAAESRHQVAILAIGEGARVRPEAREGLNRDLPDSELTTRNIQSVFCRLLAAECGADVSVDDQEEGCVVFSLDVGKDVFSQP</sequence>
<comment type="caution">
    <text evidence="2">The sequence shown here is derived from an EMBL/GenBank/DDBJ whole genome shotgun (WGS) entry which is preliminary data.</text>
</comment>
<protein>
    <submittedName>
        <fullName evidence="2">Histidine phosphotransferase ChpT</fullName>
    </submittedName>
</protein>
<organism evidence="2 3">
    <name type="scientific">Limibacillus halophilus</name>
    <dbReference type="NCBI Taxonomy" id="1579333"/>
    <lineage>
        <taxon>Bacteria</taxon>
        <taxon>Pseudomonadati</taxon>
        <taxon>Pseudomonadota</taxon>
        <taxon>Alphaproteobacteria</taxon>
        <taxon>Rhodospirillales</taxon>
        <taxon>Rhodovibrionaceae</taxon>
        <taxon>Limibacillus</taxon>
    </lineage>
</organism>
<dbReference type="Gene3D" id="3.30.565.10">
    <property type="entry name" value="Histidine kinase-like ATPase, C-terminal domain"/>
    <property type="match status" value="1"/>
</dbReference>
<dbReference type="InterPro" id="IPR036890">
    <property type="entry name" value="HATPase_C_sf"/>
</dbReference>
<reference evidence="2 3" key="1">
    <citation type="submission" date="2020-08" db="EMBL/GenBank/DDBJ databases">
        <title>Genomic Encyclopedia of Type Strains, Phase III (KMG-III): the genomes of soil and plant-associated and newly described type strains.</title>
        <authorList>
            <person name="Whitman W."/>
        </authorList>
    </citation>
    <scope>NUCLEOTIDE SEQUENCE [LARGE SCALE GENOMIC DNA]</scope>
    <source>
        <strain evidence="2 3">CECT 8803</strain>
    </source>
</reference>
<dbReference type="RefSeq" id="WP_183415473.1">
    <property type="nucleotide sequence ID" value="NZ_JACHXA010000002.1"/>
</dbReference>
<accession>A0A839SPD3</accession>
<name>A0A839SPD3_9PROT</name>
<evidence type="ECO:0000313" key="2">
    <source>
        <dbReference type="EMBL" id="MBB3064671.1"/>
    </source>
</evidence>
<dbReference type="InterPro" id="IPR018762">
    <property type="entry name" value="ChpT_C"/>
</dbReference>
<proteinExistence type="predicted"/>
<dbReference type="GO" id="GO:0016740">
    <property type="term" value="F:transferase activity"/>
    <property type="evidence" value="ECO:0007669"/>
    <property type="project" value="UniProtKB-KW"/>
</dbReference>
<dbReference type="Pfam" id="PF10090">
    <property type="entry name" value="HPTransfase"/>
    <property type="match status" value="1"/>
</dbReference>
<feature type="domain" description="Histidine phosphotransferase ChpT C-terminal" evidence="1">
    <location>
        <begin position="79"/>
        <end position="200"/>
    </location>
</feature>
<dbReference type="EMBL" id="JACHXA010000002">
    <property type="protein sequence ID" value="MBB3064671.1"/>
    <property type="molecule type" value="Genomic_DNA"/>
</dbReference>
<gene>
    <name evidence="2" type="ORF">FHR98_000943</name>
</gene>